<evidence type="ECO:0000313" key="3">
    <source>
        <dbReference type="Proteomes" id="UP000807306"/>
    </source>
</evidence>
<dbReference type="AlphaFoldDB" id="A0A9P6E2V2"/>
<dbReference type="OrthoDB" id="3235041at2759"/>
<sequence length="330" mass="37165">MSCCHHSLPLTQNKILFLLLLGCQVVKQWFHNNGRRSSAWRGLSAPRKPPVTQVLYSLYREAVKAKVKELSGGAAAGTSLWLAQFQPACQQVLDSLSPAEFDAVEAARTEWVVKVYPMEEQLRMLCKHGKKHLCNFADQVFWIFGMRICVLEYHPSPDQKDGPAFWLDIHDFTGDFETNVEKMSDWLPEYFSDIDTGWQKYVVYAQKMAQPDASPGDAVYTTKDNLSVIKKRNSAIVLDHDVAGWPTLPLPPAAPNHGIPAPEKLKDAQGLLWAFVTAHYQKASGRNSVKVPWNQLAANNREFLAMEYCPPGLMLCDPSNMGIDTIREFL</sequence>
<keyword evidence="1" id="KW-0732">Signal</keyword>
<feature type="chain" id="PRO_5040267502" evidence="1">
    <location>
        <begin position="29"/>
        <end position="330"/>
    </location>
</feature>
<organism evidence="2 3">
    <name type="scientific">Crepidotus variabilis</name>
    <dbReference type="NCBI Taxonomy" id="179855"/>
    <lineage>
        <taxon>Eukaryota</taxon>
        <taxon>Fungi</taxon>
        <taxon>Dikarya</taxon>
        <taxon>Basidiomycota</taxon>
        <taxon>Agaricomycotina</taxon>
        <taxon>Agaricomycetes</taxon>
        <taxon>Agaricomycetidae</taxon>
        <taxon>Agaricales</taxon>
        <taxon>Agaricineae</taxon>
        <taxon>Crepidotaceae</taxon>
        <taxon>Crepidotus</taxon>
    </lineage>
</organism>
<reference evidence="2" key="1">
    <citation type="submission" date="2020-11" db="EMBL/GenBank/DDBJ databases">
        <authorList>
            <consortium name="DOE Joint Genome Institute"/>
            <person name="Ahrendt S."/>
            <person name="Riley R."/>
            <person name="Andreopoulos W."/>
            <person name="Labutti K."/>
            <person name="Pangilinan J."/>
            <person name="Ruiz-Duenas F.J."/>
            <person name="Barrasa J.M."/>
            <person name="Sanchez-Garcia M."/>
            <person name="Camarero S."/>
            <person name="Miyauchi S."/>
            <person name="Serrano A."/>
            <person name="Linde D."/>
            <person name="Babiker R."/>
            <person name="Drula E."/>
            <person name="Ayuso-Fernandez I."/>
            <person name="Pacheco R."/>
            <person name="Padilla G."/>
            <person name="Ferreira P."/>
            <person name="Barriuso J."/>
            <person name="Kellner H."/>
            <person name="Castanera R."/>
            <person name="Alfaro M."/>
            <person name="Ramirez L."/>
            <person name="Pisabarro A.G."/>
            <person name="Kuo A."/>
            <person name="Tritt A."/>
            <person name="Lipzen A."/>
            <person name="He G."/>
            <person name="Yan M."/>
            <person name="Ng V."/>
            <person name="Cullen D."/>
            <person name="Martin F."/>
            <person name="Rosso M.-N."/>
            <person name="Henrissat B."/>
            <person name="Hibbett D."/>
            <person name="Martinez A.T."/>
            <person name="Grigoriev I.V."/>
        </authorList>
    </citation>
    <scope>NUCLEOTIDE SEQUENCE</scope>
    <source>
        <strain evidence="2">CBS 506.95</strain>
    </source>
</reference>
<dbReference type="EMBL" id="MU158042">
    <property type="protein sequence ID" value="KAF9521500.1"/>
    <property type="molecule type" value="Genomic_DNA"/>
</dbReference>
<evidence type="ECO:0000313" key="2">
    <source>
        <dbReference type="EMBL" id="KAF9521500.1"/>
    </source>
</evidence>
<evidence type="ECO:0000256" key="1">
    <source>
        <dbReference type="SAM" id="SignalP"/>
    </source>
</evidence>
<comment type="caution">
    <text evidence="2">The sequence shown here is derived from an EMBL/GenBank/DDBJ whole genome shotgun (WGS) entry which is preliminary data.</text>
</comment>
<name>A0A9P6E2V2_9AGAR</name>
<keyword evidence="3" id="KW-1185">Reference proteome</keyword>
<dbReference type="Proteomes" id="UP000807306">
    <property type="component" value="Unassembled WGS sequence"/>
</dbReference>
<proteinExistence type="predicted"/>
<feature type="signal peptide" evidence="1">
    <location>
        <begin position="1"/>
        <end position="28"/>
    </location>
</feature>
<protein>
    <submittedName>
        <fullName evidence="2">Uncharacterized protein</fullName>
    </submittedName>
</protein>
<gene>
    <name evidence="2" type="ORF">CPB83DRAFT_841221</name>
</gene>
<accession>A0A9P6E2V2</accession>